<comment type="caution">
    <text evidence="2">The sequence shown here is derived from an EMBL/GenBank/DDBJ whole genome shotgun (WGS) entry which is preliminary data.</text>
</comment>
<gene>
    <name evidence="2" type="ORF">B0H17DRAFT_1214933</name>
</gene>
<keyword evidence="1" id="KW-0472">Membrane</keyword>
<evidence type="ECO:0000256" key="1">
    <source>
        <dbReference type="SAM" id="Phobius"/>
    </source>
</evidence>
<accession>A0AAD7FZV8</accession>
<name>A0AAD7FZV8_MYCRO</name>
<proteinExistence type="predicted"/>
<evidence type="ECO:0000313" key="2">
    <source>
        <dbReference type="EMBL" id="KAJ7652573.1"/>
    </source>
</evidence>
<reference evidence="2" key="1">
    <citation type="submission" date="2023-03" db="EMBL/GenBank/DDBJ databases">
        <title>Massive genome expansion in bonnet fungi (Mycena s.s.) driven by repeated elements and novel gene families across ecological guilds.</title>
        <authorList>
            <consortium name="Lawrence Berkeley National Laboratory"/>
            <person name="Harder C.B."/>
            <person name="Miyauchi S."/>
            <person name="Viragh M."/>
            <person name="Kuo A."/>
            <person name="Thoen E."/>
            <person name="Andreopoulos B."/>
            <person name="Lu D."/>
            <person name="Skrede I."/>
            <person name="Drula E."/>
            <person name="Henrissat B."/>
            <person name="Morin E."/>
            <person name="Kohler A."/>
            <person name="Barry K."/>
            <person name="LaButti K."/>
            <person name="Morin E."/>
            <person name="Salamov A."/>
            <person name="Lipzen A."/>
            <person name="Mereny Z."/>
            <person name="Hegedus B."/>
            <person name="Baldrian P."/>
            <person name="Stursova M."/>
            <person name="Weitz H."/>
            <person name="Taylor A."/>
            <person name="Grigoriev I.V."/>
            <person name="Nagy L.G."/>
            <person name="Martin F."/>
            <person name="Kauserud H."/>
        </authorList>
    </citation>
    <scope>NUCLEOTIDE SEQUENCE</scope>
    <source>
        <strain evidence="2">CBHHK067</strain>
    </source>
</reference>
<dbReference type="AlphaFoldDB" id="A0AAD7FZV8"/>
<feature type="transmembrane region" description="Helical" evidence="1">
    <location>
        <begin position="26"/>
        <end position="49"/>
    </location>
</feature>
<dbReference type="EMBL" id="JARKIE010000346">
    <property type="protein sequence ID" value="KAJ7652573.1"/>
    <property type="molecule type" value="Genomic_DNA"/>
</dbReference>
<sequence>MFSMTMYRCLQHLLGTRFQRMPVITLFLRDGVFLFMTIMLISIFEILIWNNGRATLAQVPVMPPFGKATCPQYGSCE</sequence>
<evidence type="ECO:0000313" key="3">
    <source>
        <dbReference type="Proteomes" id="UP001221757"/>
    </source>
</evidence>
<keyword evidence="1" id="KW-0812">Transmembrane</keyword>
<keyword evidence="1" id="KW-1133">Transmembrane helix</keyword>
<keyword evidence="3" id="KW-1185">Reference proteome</keyword>
<dbReference type="Proteomes" id="UP001221757">
    <property type="component" value="Unassembled WGS sequence"/>
</dbReference>
<protein>
    <submittedName>
        <fullName evidence="2">Uncharacterized protein</fullName>
    </submittedName>
</protein>
<organism evidence="2 3">
    <name type="scientific">Mycena rosella</name>
    <name type="common">Pink bonnet</name>
    <name type="synonym">Agaricus rosellus</name>
    <dbReference type="NCBI Taxonomy" id="1033263"/>
    <lineage>
        <taxon>Eukaryota</taxon>
        <taxon>Fungi</taxon>
        <taxon>Dikarya</taxon>
        <taxon>Basidiomycota</taxon>
        <taxon>Agaricomycotina</taxon>
        <taxon>Agaricomycetes</taxon>
        <taxon>Agaricomycetidae</taxon>
        <taxon>Agaricales</taxon>
        <taxon>Marasmiineae</taxon>
        <taxon>Mycenaceae</taxon>
        <taxon>Mycena</taxon>
    </lineage>
</organism>